<dbReference type="EMBL" id="JACRDE010000503">
    <property type="protein sequence ID" value="MBI5251647.1"/>
    <property type="molecule type" value="Genomic_DNA"/>
</dbReference>
<feature type="transmembrane region" description="Helical" evidence="2">
    <location>
        <begin position="466"/>
        <end position="487"/>
    </location>
</feature>
<dbReference type="PRINTS" id="PR00702">
    <property type="entry name" value="ACRIFLAVINRP"/>
</dbReference>
<feature type="transmembrane region" description="Helical" evidence="2">
    <location>
        <begin position="1119"/>
        <end position="1140"/>
    </location>
</feature>
<feature type="transmembrane region" description="Helical" evidence="2">
    <location>
        <begin position="106"/>
        <end position="122"/>
    </location>
</feature>
<proteinExistence type="predicted"/>
<dbReference type="Gene3D" id="3.30.70.1320">
    <property type="entry name" value="Multidrug efflux transporter AcrB pore domain like"/>
    <property type="match status" value="1"/>
</dbReference>
<accession>A0A9D6V9Z8</accession>
<dbReference type="GO" id="GO:0042910">
    <property type="term" value="F:xenobiotic transmembrane transporter activity"/>
    <property type="evidence" value="ECO:0007669"/>
    <property type="project" value="TreeGrafter"/>
</dbReference>
<feature type="transmembrane region" description="Helical" evidence="2">
    <location>
        <begin position="1160"/>
        <end position="1180"/>
    </location>
</feature>
<dbReference type="Gene3D" id="3.30.70.1430">
    <property type="entry name" value="Multidrug efflux transporter AcrB pore domain"/>
    <property type="match status" value="2"/>
</dbReference>
<keyword evidence="2" id="KW-0472">Membrane</keyword>
<dbReference type="InterPro" id="IPR027463">
    <property type="entry name" value="AcrB_DN_DC_subdom"/>
</dbReference>
<feature type="region of interest" description="Disordered" evidence="1">
    <location>
        <begin position="702"/>
        <end position="729"/>
    </location>
</feature>
<organism evidence="3 4">
    <name type="scientific">Desulfomonile tiedjei</name>
    <dbReference type="NCBI Taxonomy" id="2358"/>
    <lineage>
        <taxon>Bacteria</taxon>
        <taxon>Pseudomonadati</taxon>
        <taxon>Thermodesulfobacteriota</taxon>
        <taxon>Desulfomonilia</taxon>
        <taxon>Desulfomonilales</taxon>
        <taxon>Desulfomonilaceae</taxon>
        <taxon>Desulfomonile</taxon>
    </lineage>
</organism>
<feature type="transmembrane region" description="Helical" evidence="2">
    <location>
        <begin position="28"/>
        <end position="47"/>
    </location>
</feature>
<keyword evidence="2" id="KW-1133">Transmembrane helix</keyword>
<dbReference type="SUPFAM" id="SSF82693">
    <property type="entry name" value="Multidrug efflux transporter AcrB pore domain, PN1, PN2, PC1 and PC2 subdomains"/>
    <property type="match status" value="2"/>
</dbReference>
<feature type="transmembrane region" description="Helical" evidence="2">
    <location>
        <begin position="377"/>
        <end position="410"/>
    </location>
</feature>
<feature type="transmembrane region" description="Helical" evidence="2">
    <location>
        <begin position="614"/>
        <end position="631"/>
    </location>
</feature>
<evidence type="ECO:0000256" key="1">
    <source>
        <dbReference type="SAM" id="MobiDB-lite"/>
    </source>
</evidence>
<dbReference type="InterPro" id="IPR001036">
    <property type="entry name" value="Acrflvin-R"/>
</dbReference>
<feature type="transmembrane region" description="Helical" evidence="2">
    <location>
        <begin position="507"/>
        <end position="528"/>
    </location>
</feature>
<feature type="transmembrane region" description="Helical" evidence="2">
    <location>
        <begin position="422"/>
        <end position="446"/>
    </location>
</feature>
<dbReference type="Proteomes" id="UP000807825">
    <property type="component" value="Unassembled WGS sequence"/>
</dbReference>
<name>A0A9D6V9Z8_9BACT</name>
<comment type="caution">
    <text evidence="3">The sequence shown here is derived from an EMBL/GenBank/DDBJ whole genome shotgun (WGS) entry which is preliminary data.</text>
</comment>
<dbReference type="SUPFAM" id="SSF82714">
    <property type="entry name" value="Multidrug efflux transporter AcrB TolC docking domain, DN and DC subdomains"/>
    <property type="match status" value="2"/>
</dbReference>
<dbReference type="Pfam" id="PF00873">
    <property type="entry name" value="ACR_tran"/>
    <property type="match status" value="3"/>
</dbReference>
<keyword evidence="2" id="KW-0812">Transmembrane</keyword>
<feature type="transmembrane region" description="Helical" evidence="2">
    <location>
        <begin position="537"/>
        <end position="554"/>
    </location>
</feature>
<evidence type="ECO:0000313" key="4">
    <source>
        <dbReference type="Proteomes" id="UP000807825"/>
    </source>
</evidence>
<feature type="transmembrane region" description="Helical" evidence="2">
    <location>
        <begin position="589"/>
        <end position="608"/>
    </location>
</feature>
<dbReference type="PANTHER" id="PTHR32063">
    <property type="match status" value="1"/>
</dbReference>
<feature type="transmembrane region" description="Helical" evidence="2">
    <location>
        <begin position="651"/>
        <end position="671"/>
    </location>
</feature>
<dbReference type="PANTHER" id="PTHR32063:SF19">
    <property type="entry name" value="CATION EFFLUX SYSTEM PROTEIN CUSA"/>
    <property type="match status" value="1"/>
</dbReference>
<reference evidence="3" key="1">
    <citation type="submission" date="2020-07" db="EMBL/GenBank/DDBJ databases">
        <title>Huge and variable diversity of episymbiotic CPR bacteria and DPANN archaea in groundwater ecosystems.</title>
        <authorList>
            <person name="He C.Y."/>
            <person name="Keren R."/>
            <person name="Whittaker M."/>
            <person name="Farag I.F."/>
            <person name="Doudna J."/>
            <person name="Cate J.H.D."/>
            <person name="Banfield J.F."/>
        </authorList>
    </citation>
    <scope>NUCLEOTIDE SEQUENCE</scope>
    <source>
        <strain evidence="3">NC_groundwater_1664_Pr3_B-0.1um_52_9</strain>
    </source>
</reference>
<dbReference type="Gene3D" id="1.20.1640.10">
    <property type="entry name" value="Multidrug efflux transporter AcrB transmembrane domain"/>
    <property type="match status" value="3"/>
</dbReference>
<evidence type="ECO:0000256" key="2">
    <source>
        <dbReference type="SAM" id="Phobius"/>
    </source>
</evidence>
<feature type="transmembrane region" description="Helical" evidence="2">
    <location>
        <begin position="560"/>
        <end position="577"/>
    </location>
</feature>
<gene>
    <name evidence="3" type="ORF">HY912_19315</name>
</gene>
<protein>
    <submittedName>
        <fullName evidence="3">Efflux RND transporter permease subunit</fullName>
    </submittedName>
</protein>
<sequence>MANQRDESEIVAPTFFSKMMRFWLQQKLLVFVGILAVFLVGLTVAPFDWDIPLLPRNPVPVDAIPDIGENQQIVFTVWEGRSAKNVEDQITYPLTVQLLGIPGVKAIRSYSYFGFSTIYVVFEDKIEFYWSRTRILERLNSLQPGVLPVGVQPTLGPDATAVGQVFWYTVEGKGFGLDELRTAQDWYVRYLLQSAKGVSEVASVGGYVKEYQIDVNPNALRAHSVSLMDVFTAVQRSNIDVGARTIELNKADYVIRGLGFVKSVSDLERAVVKVNNNIPLYIKDVATVSEGPAFRQGALNKAGAEAVGGVVVVRFAENPLQVIKNVKAKIEEISPSLPKKTLADGTTSQVKIVPFYDRTHLIYETLDTLKRALSEEILVTIIIVVVMVNHLVSAALISFILPLAVLLTFIVMKIMGIDANIMALSGIAIAIGVMVDMGIILTENILRHIEHEPPEKSRLKIVHEAASEVGGAVITSASTTIIAFLPVFTLTGAEGKLFTPLAWTKTFAITASLVLALSIIPPLAHIVFTKRHFRTKTLATVYGLIAIAGIWMGYSLSWSIGLGVIFLAAVKFISVFLPPHIRDKTPMALNFVVLALVMLLLTEHWLPLGPDRGLLRNLIFCAGIIFGLLGIRKIFTGYYRQALAWMLGHKAQFLIIPISLVIFGIVIWLGFDKVFGFIPDTIGRIAGWSPPSEMVQTQKMPEATKPAPSMPGMSMPEDKGGTPPTAIPQDPIRSRRIWKRLAGVFPGLGKEFMPDLEEGTFLYMPTLMPHASIGQALDVIHKQNLAIKAIPEIQSAVGKIGRVESALDPAPISMIETIVNFIPEYKTDPETGHRVLDPETGKPIRQWRQEIQSVNDIWNEIVKAAHLPGTTVAPKLQPIAGRVVMLQTGMRSAMGIKVRGNSLEELEQVGLQMERFLREVPSVEPSSVIADRNIGVPYLEIDIDREAIARYGVNVQDVNDVIEIAIGGRRITTTVEGRERYPVRVRYDRELRDSVEALDDILVPGVKGVHIPMKSLATINYVRGPMVIKSENTFLVSYVLFDKKPGVAEVTAVEDADKYLKDKIKSGELKLPENTSYIFTGSYESQVRSEKTMMIVIPATLLLVFMILYFQFRSVPTSLNVFSGIFVAWSGGFLLIWLYSQPWFLDFDVFGVHMRHLFQVRTYNLSVAVWVGFLALFGIATNDGVIYSTYLNQVFAQHKFKSIKEIREATVEAGLKRIRPALMTSATAILALIPVLTSQGRGADVMVPMALPIVGGMFLDLITVFVVPTIYCLEKEIEFKRKTKLVEETEGE</sequence>
<dbReference type="GO" id="GO:0005886">
    <property type="term" value="C:plasma membrane"/>
    <property type="evidence" value="ECO:0007669"/>
    <property type="project" value="TreeGrafter"/>
</dbReference>
<dbReference type="Gene3D" id="3.30.70.1440">
    <property type="entry name" value="Multidrug efflux transporter AcrB pore domain"/>
    <property type="match status" value="1"/>
</dbReference>
<evidence type="ECO:0000313" key="3">
    <source>
        <dbReference type="EMBL" id="MBI5251647.1"/>
    </source>
</evidence>
<feature type="transmembrane region" description="Helical" evidence="2">
    <location>
        <begin position="1249"/>
        <end position="1273"/>
    </location>
</feature>
<feature type="transmembrane region" description="Helical" evidence="2">
    <location>
        <begin position="1093"/>
        <end position="1112"/>
    </location>
</feature>
<feature type="transmembrane region" description="Helical" evidence="2">
    <location>
        <begin position="1220"/>
        <end position="1237"/>
    </location>
</feature>
<dbReference type="Gene3D" id="3.30.2090.10">
    <property type="entry name" value="Multidrug efflux transporter AcrB TolC docking domain, DN and DC subdomains"/>
    <property type="match status" value="2"/>
</dbReference>
<dbReference type="SUPFAM" id="SSF82866">
    <property type="entry name" value="Multidrug efflux transporter AcrB transmembrane domain"/>
    <property type="match status" value="2"/>
</dbReference>